<dbReference type="Gramene" id="ERM97099">
    <property type="protein sequence ID" value="ERM97099"/>
    <property type="gene ID" value="AMTR_s00126p00030190"/>
</dbReference>
<gene>
    <name evidence="1" type="ORF">AMTR_s00126p00030190</name>
</gene>
<dbReference type="PANTHER" id="PTHR36324:SF1">
    <property type="entry name" value="OS09G0460100 PROTEIN"/>
    <property type="match status" value="1"/>
</dbReference>
<evidence type="ECO:0000313" key="2">
    <source>
        <dbReference type="Proteomes" id="UP000017836"/>
    </source>
</evidence>
<dbReference type="Proteomes" id="UP000017836">
    <property type="component" value="Unassembled WGS sequence"/>
</dbReference>
<proteinExistence type="predicted"/>
<keyword evidence="2" id="KW-1185">Reference proteome</keyword>
<protein>
    <submittedName>
        <fullName evidence="1">Uncharacterized protein</fullName>
    </submittedName>
</protein>
<dbReference type="PANTHER" id="PTHR36324">
    <property type="entry name" value="OS09G0460100 PROTEIN"/>
    <property type="match status" value="1"/>
</dbReference>
<evidence type="ECO:0000313" key="1">
    <source>
        <dbReference type="EMBL" id="ERM97099.1"/>
    </source>
</evidence>
<reference evidence="2" key="1">
    <citation type="journal article" date="2013" name="Science">
        <title>The Amborella genome and the evolution of flowering plants.</title>
        <authorList>
            <consortium name="Amborella Genome Project"/>
        </authorList>
    </citation>
    <scope>NUCLEOTIDE SEQUENCE [LARGE SCALE GENOMIC DNA]</scope>
</reference>
<sequence length="169" mass="19805">MIQESNISLESQRIVFAVRRLALEARHRHKDSSLCEGLQWVISPVTGELTIAPVEEEAKPLLAYLHSKFGFNISLQVKENQEREGHEEEEEEEEEEEVWFSVRSDFSCCSSPVERKEIFLDCAWRSLLEKLSFCEGWPFGLYRRKMMLPPLPRCPSEPWMWHKAMSNTC</sequence>
<dbReference type="eggNOG" id="ENOG502RXH3">
    <property type="taxonomic scope" value="Eukaryota"/>
</dbReference>
<name>W1NQK9_AMBTC</name>
<dbReference type="AlphaFoldDB" id="W1NQK9"/>
<dbReference type="OMA" id="CKYIVAT"/>
<accession>W1NQK9</accession>
<dbReference type="EMBL" id="KI396602">
    <property type="protein sequence ID" value="ERM97099.1"/>
    <property type="molecule type" value="Genomic_DNA"/>
</dbReference>
<dbReference type="HOGENOM" id="CLU_081754_1_0_1"/>
<organism evidence="1 2">
    <name type="scientific">Amborella trichopoda</name>
    <dbReference type="NCBI Taxonomy" id="13333"/>
    <lineage>
        <taxon>Eukaryota</taxon>
        <taxon>Viridiplantae</taxon>
        <taxon>Streptophyta</taxon>
        <taxon>Embryophyta</taxon>
        <taxon>Tracheophyta</taxon>
        <taxon>Spermatophyta</taxon>
        <taxon>Magnoliopsida</taxon>
        <taxon>Amborellales</taxon>
        <taxon>Amborellaceae</taxon>
        <taxon>Amborella</taxon>
    </lineage>
</organism>